<dbReference type="GO" id="GO:0005096">
    <property type="term" value="F:GTPase activator activity"/>
    <property type="evidence" value="ECO:0007669"/>
    <property type="project" value="UniProtKB-KW"/>
</dbReference>
<sequence>MMGDGNKGENREGGIELEDEKQEGDADCLRRERERVQTRENGLFVILQRSGISTQTLSAFAKHRESFGLAWLLVWVYKKTRALGKISVDPVRGIDLSGTFGLSPKKIFLFLNALPSSAEEMKLDSVAVKGGGLPLFVSFLERLQSARDGGQDAPRLKRFVFAEDSCKSEEAPEIFPSLLGSVESLSLKGNALSTAVVDAIAQAIRNRNFKASFLRCLDLEKTGLTAQTLARLCEGIKGKPLLHLEELNLSQNIAGIWPICSVLRVGALPNLRVLLLRHCGIISPHILQLAPVLEGGHLPNLETLDLEGNHLYDVSLGLLTQAVCVKALPRLKNLNLMSQVSMSQRLSDFLEALSPSATRPPLEKVAAHLKVNSEVILGAIAGGHYDVLRVLRLHISSPRGLSLFLRELSVSFEVLDLDWGLRSIRHTPSEVGCAEVREALSLLGEALGGGRLNFLRKLKVGVSMTGLDEEERGVVTEGRKALFDCFSRARLPALSELSVREGGLVDDDLIRVASAVRVGNLPTLRVLELCSEGGARLPGGGVQALMEAVLESKEGLPVLEDLVLGKARVGEAGGSVVSALVSGKLPSLARLGDEVFLDSLQLDEEGVAILGEAVRTDKFPNLSGRFQFSLSMRNISVDSLITGIAESKKGLPPCVTCLNLSGGRLSEEALASLARGVGGGKLSGLASLNLSECGIDDALLLQLGEVFSVEECRGLRYIDLSRNRISVDGFSAFIDALRPESLPSVYEILLEGQEGFDDDESRQNFSAQIGGLMDLAESEGKLLQMDSW</sequence>
<keyword evidence="2" id="KW-0433">Leucine-rich repeat</keyword>
<dbReference type="SMART" id="SM00368">
    <property type="entry name" value="LRR_RI"/>
    <property type="match status" value="7"/>
</dbReference>
<dbReference type="GO" id="GO:0005634">
    <property type="term" value="C:nucleus"/>
    <property type="evidence" value="ECO:0007669"/>
    <property type="project" value="TreeGrafter"/>
</dbReference>
<evidence type="ECO:0000256" key="1">
    <source>
        <dbReference type="ARBA" id="ARBA00022468"/>
    </source>
</evidence>
<dbReference type="InterPro" id="IPR027038">
    <property type="entry name" value="RanGap"/>
</dbReference>
<dbReference type="Gene3D" id="3.80.10.10">
    <property type="entry name" value="Ribonuclease Inhibitor"/>
    <property type="match status" value="2"/>
</dbReference>
<dbReference type="SUPFAM" id="SSF52047">
    <property type="entry name" value="RNI-like"/>
    <property type="match status" value="2"/>
</dbReference>
<name>A0A0G4H9S5_9ALVE</name>
<dbReference type="PROSITE" id="PS51450">
    <property type="entry name" value="LRR"/>
    <property type="match status" value="1"/>
</dbReference>
<proteinExistence type="predicted"/>
<dbReference type="PANTHER" id="PTHR24113">
    <property type="entry name" value="RAN GTPASE-ACTIVATING PROTEIN 1"/>
    <property type="match status" value="1"/>
</dbReference>
<organism evidence="5">
    <name type="scientific">Chromera velia CCMP2878</name>
    <dbReference type="NCBI Taxonomy" id="1169474"/>
    <lineage>
        <taxon>Eukaryota</taxon>
        <taxon>Sar</taxon>
        <taxon>Alveolata</taxon>
        <taxon>Colpodellida</taxon>
        <taxon>Chromeraceae</taxon>
        <taxon>Chromera</taxon>
    </lineage>
</organism>
<dbReference type="VEuPathDB" id="CryptoDB:Cvel_6014"/>
<feature type="compositionally biased region" description="Basic and acidic residues" evidence="4">
    <location>
        <begin position="1"/>
        <end position="14"/>
    </location>
</feature>
<dbReference type="GO" id="GO:0005829">
    <property type="term" value="C:cytosol"/>
    <property type="evidence" value="ECO:0007669"/>
    <property type="project" value="TreeGrafter"/>
</dbReference>
<dbReference type="GO" id="GO:0048471">
    <property type="term" value="C:perinuclear region of cytoplasm"/>
    <property type="evidence" value="ECO:0007669"/>
    <property type="project" value="TreeGrafter"/>
</dbReference>
<keyword evidence="3" id="KW-0677">Repeat</keyword>
<feature type="region of interest" description="Disordered" evidence="4">
    <location>
        <begin position="1"/>
        <end position="28"/>
    </location>
</feature>
<evidence type="ECO:0000256" key="3">
    <source>
        <dbReference type="ARBA" id="ARBA00022737"/>
    </source>
</evidence>
<evidence type="ECO:0000256" key="2">
    <source>
        <dbReference type="ARBA" id="ARBA00022614"/>
    </source>
</evidence>
<dbReference type="InterPro" id="IPR001611">
    <property type="entry name" value="Leu-rich_rpt"/>
</dbReference>
<evidence type="ECO:0000313" key="5">
    <source>
        <dbReference type="EMBL" id="CEM40670.1"/>
    </source>
</evidence>
<dbReference type="PANTHER" id="PTHR24113:SF12">
    <property type="entry name" value="RAN GTPASE-ACTIVATING PROTEIN 1"/>
    <property type="match status" value="1"/>
</dbReference>
<keyword evidence="1" id="KW-0343">GTPase activation</keyword>
<dbReference type="AlphaFoldDB" id="A0A0G4H9S5"/>
<dbReference type="GO" id="GO:0006913">
    <property type="term" value="P:nucleocytoplasmic transport"/>
    <property type="evidence" value="ECO:0007669"/>
    <property type="project" value="TreeGrafter"/>
</dbReference>
<dbReference type="EMBL" id="CDMZ01002083">
    <property type="protein sequence ID" value="CEM40670.1"/>
    <property type="molecule type" value="Genomic_DNA"/>
</dbReference>
<dbReference type="GO" id="GO:0031267">
    <property type="term" value="F:small GTPase binding"/>
    <property type="evidence" value="ECO:0007669"/>
    <property type="project" value="TreeGrafter"/>
</dbReference>
<dbReference type="PhylomeDB" id="A0A0G4H9S5"/>
<reference evidence="5" key="1">
    <citation type="submission" date="2014-11" db="EMBL/GenBank/DDBJ databases">
        <authorList>
            <person name="Otto D Thomas"/>
            <person name="Naeem Raeece"/>
        </authorList>
    </citation>
    <scope>NUCLEOTIDE SEQUENCE</scope>
</reference>
<protein>
    <submittedName>
        <fullName evidence="5">Uncharacterized protein</fullName>
    </submittedName>
</protein>
<evidence type="ECO:0000256" key="4">
    <source>
        <dbReference type="SAM" id="MobiDB-lite"/>
    </source>
</evidence>
<accession>A0A0G4H9S5</accession>
<gene>
    <name evidence="5" type="ORF">Cvel_6014</name>
</gene>
<dbReference type="InterPro" id="IPR032675">
    <property type="entry name" value="LRR_dom_sf"/>
</dbReference>